<comment type="caution">
    <text evidence="1">The sequence shown here is derived from an EMBL/GenBank/DDBJ whole genome shotgun (WGS) entry which is preliminary data.</text>
</comment>
<sequence length="284" mass="30042">MKLLTDADVYRFPVAQAVKSMRTALLLHASGHLTAPPRLRAAGLTFTVGETPDAFGFRAYPNVETPLEEQLVAVWNAQGQVEGVIVGSALGPLRTSALGAVATDVLSRPEASRLGLIGSGIQAKAHALAVATVRPLSRILIYSRDAVHREKLAAELMALGLPAKATASAEQVCTESELLTLATSSAKPVIRAEWVRPGTHVCTLGPKEKERHEFPPELAERCALIVTDSPAQLGALSGAAVRALGGYVQNPPSRRPEDITLFLSVGLAGTEVVLAQELLRFAQP</sequence>
<reference evidence="1 2" key="1">
    <citation type="submission" date="2019-07" db="EMBL/GenBank/DDBJ databases">
        <title>Deinococcus detaillus sp. nov., isolated from humus soil in Antarctica.</title>
        <authorList>
            <person name="Zhang K."/>
        </authorList>
    </citation>
    <scope>NUCLEOTIDE SEQUENCE [LARGE SCALE GENOMIC DNA]</scope>
    <source>
        <strain evidence="1 2">H1</strain>
    </source>
</reference>
<accession>A0A553UQD5</accession>
<dbReference type="InterPro" id="IPR036291">
    <property type="entry name" value="NAD(P)-bd_dom_sf"/>
</dbReference>
<dbReference type="PANTHER" id="PTHR13812">
    <property type="entry name" value="KETIMINE REDUCTASE MU-CRYSTALLIN"/>
    <property type="match status" value="1"/>
</dbReference>
<dbReference type="Pfam" id="PF02423">
    <property type="entry name" value="OCD_Mu_crystall"/>
    <property type="match status" value="1"/>
</dbReference>
<evidence type="ECO:0000313" key="1">
    <source>
        <dbReference type="EMBL" id="TSA82427.1"/>
    </source>
</evidence>
<dbReference type="GO" id="GO:0005737">
    <property type="term" value="C:cytoplasm"/>
    <property type="evidence" value="ECO:0007669"/>
    <property type="project" value="TreeGrafter"/>
</dbReference>
<dbReference type="Proteomes" id="UP000316092">
    <property type="component" value="Unassembled WGS sequence"/>
</dbReference>
<dbReference type="EMBL" id="VKDB01000017">
    <property type="protein sequence ID" value="TSA82427.1"/>
    <property type="molecule type" value="Genomic_DNA"/>
</dbReference>
<protein>
    <submittedName>
        <fullName evidence="1">Ornithine cyclodeaminase family protein</fullName>
    </submittedName>
</protein>
<dbReference type="SUPFAM" id="SSF51735">
    <property type="entry name" value="NAD(P)-binding Rossmann-fold domains"/>
    <property type="match status" value="1"/>
</dbReference>
<gene>
    <name evidence="1" type="ORF">FNU79_13710</name>
</gene>
<dbReference type="AlphaFoldDB" id="A0A553UQD5"/>
<dbReference type="OrthoDB" id="9792005at2"/>
<dbReference type="InterPro" id="IPR023401">
    <property type="entry name" value="ODC_N"/>
</dbReference>
<dbReference type="Gene3D" id="3.30.1780.10">
    <property type="entry name" value="ornithine cyclodeaminase, domain 1"/>
    <property type="match status" value="1"/>
</dbReference>
<dbReference type="RefSeq" id="WP_143721379.1">
    <property type="nucleotide sequence ID" value="NZ_VKDB01000017.1"/>
</dbReference>
<keyword evidence="2" id="KW-1185">Reference proteome</keyword>
<dbReference type="Gene3D" id="3.40.50.720">
    <property type="entry name" value="NAD(P)-binding Rossmann-like Domain"/>
    <property type="match status" value="1"/>
</dbReference>
<evidence type="ECO:0000313" key="2">
    <source>
        <dbReference type="Proteomes" id="UP000316092"/>
    </source>
</evidence>
<dbReference type="PANTHER" id="PTHR13812:SF19">
    <property type="entry name" value="KETIMINE REDUCTASE MU-CRYSTALLIN"/>
    <property type="match status" value="1"/>
</dbReference>
<dbReference type="InterPro" id="IPR003462">
    <property type="entry name" value="ODC_Mu_crystall"/>
</dbReference>
<organism evidence="1 2">
    <name type="scientific">Deinococcus detaillensis</name>
    <dbReference type="NCBI Taxonomy" id="2592048"/>
    <lineage>
        <taxon>Bacteria</taxon>
        <taxon>Thermotogati</taxon>
        <taxon>Deinococcota</taxon>
        <taxon>Deinococci</taxon>
        <taxon>Deinococcales</taxon>
        <taxon>Deinococcaceae</taxon>
        <taxon>Deinococcus</taxon>
    </lineage>
</organism>
<proteinExistence type="predicted"/>
<name>A0A553UQD5_9DEIO</name>